<name>A0AAN6GGW6_9BASI</name>
<dbReference type="AlphaFoldDB" id="A0AAN6GGW6"/>
<protein>
    <submittedName>
        <fullName evidence="2">Uncharacterized protein</fullName>
    </submittedName>
</protein>
<feature type="region of interest" description="Disordered" evidence="1">
    <location>
        <begin position="212"/>
        <end position="326"/>
    </location>
</feature>
<feature type="region of interest" description="Disordered" evidence="1">
    <location>
        <begin position="380"/>
        <end position="495"/>
    </location>
</feature>
<reference evidence="2" key="1">
    <citation type="journal article" date="2023" name="PhytoFront">
        <title>Draft Genome Resources of Seven Strains of Tilletia horrida, Causal Agent of Kernel Smut of Rice.</title>
        <authorList>
            <person name="Khanal S."/>
            <person name="Antony Babu S."/>
            <person name="Zhou X.G."/>
        </authorList>
    </citation>
    <scope>NUCLEOTIDE SEQUENCE</scope>
    <source>
        <strain evidence="2">TX3</strain>
    </source>
</reference>
<feature type="compositionally biased region" description="Low complexity" evidence="1">
    <location>
        <begin position="280"/>
        <end position="300"/>
    </location>
</feature>
<dbReference type="EMBL" id="JAPDMQ010000040">
    <property type="protein sequence ID" value="KAK0538769.1"/>
    <property type="molecule type" value="Genomic_DNA"/>
</dbReference>
<feature type="compositionally biased region" description="Basic and acidic residues" evidence="1">
    <location>
        <begin position="96"/>
        <end position="106"/>
    </location>
</feature>
<evidence type="ECO:0000313" key="2">
    <source>
        <dbReference type="EMBL" id="KAK0538769.1"/>
    </source>
</evidence>
<accession>A0AAN6GGW6</accession>
<evidence type="ECO:0000313" key="3">
    <source>
        <dbReference type="Proteomes" id="UP001176521"/>
    </source>
</evidence>
<evidence type="ECO:0000256" key="1">
    <source>
        <dbReference type="SAM" id="MobiDB-lite"/>
    </source>
</evidence>
<feature type="compositionally biased region" description="Low complexity" evidence="1">
    <location>
        <begin position="260"/>
        <end position="272"/>
    </location>
</feature>
<feature type="region of interest" description="Disordered" evidence="1">
    <location>
        <begin position="19"/>
        <end position="169"/>
    </location>
</feature>
<sequence length="515" mass="54233">MEYTIPFEDAMPARWRRAHNELSPPSSPAVDTGAASAHTGARVVKHGTRMIPGTAVKPAQDRATKALTPPTSTESSRTTAVRPLDPAVVKAAASAARDEDARDGDRSSTSSPVPRSSPTPATGSSTLPLPGSVTPPPSQRYQPAKRRAAAIPAPIRDTPNNPFIEGGPADLGFRGPFGADARKVADARAASRMQRGRTTYVFRGQRITYEDPDYISGDSDSDGLFGPNGLQPRLLFPARTPPRASSSGSSSHSRTRQNVAQSSSARLAASLAAHERQLGSSASRPQPTASSSSTATTTTTTHRDEKGIDIDTYFGPSEPLSLSRPTSVERRAVVHADAGHLLQHCDSWSSDASDDEAGHAGFSSLDRVRMDMDHLVAVGEHPSASSGSIAMSRRTSSRSSSASSRSARSTRIIQGAGTKRKAHPFWNRELEGRGGESRSTSLGLDGDDVASDSTGHTFGISRISLAAEQQQQQGPAKRSRLAGPEHGASASVQGGLFGLGLGEVERMQDMHGAQK</sequence>
<keyword evidence="3" id="KW-1185">Reference proteome</keyword>
<gene>
    <name evidence="2" type="ORF">OC842_001188</name>
</gene>
<feature type="compositionally biased region" description="Basic and acidic residues" evidence="1">
    <location>
        <begin position="426"/>
        <end position="436"/>
    </location>
</feature>
<feature type="compositionally biased region" description="Low complexity" evidence="1">
    <location>
        <begin position="392"/>
        <end position="411"/>
    </location>
</feature>
<organism evidence="2 3">
    <name type="scientific">Tilletia horrida</name>
    <dbReference type="NCBI Taxonomy" id="155126"/>
    <lineage>
        <taxon>Eukaryota</taxon>
        <taxon>Fungi</taxon>
        <taxon>Dikarya</taxon>
        <taxon>Basidiomycota</taxon>
        <taxon>Ustilaginomycotina</taxon>
        <taxon>Exobasidiomycetes</taxon>
        <taxon>Tilletiales</taxon>
        <taxon>Tilletiaceae</taxon>
        <taxon>Tilletia</taxon>
    </lineage>
</organism>
<feature type="compositionally biased region" description="Low complexity" evidence="1">
    <location>
        <begin position="68"/>
        <end position="79"/>
    </location>
</feature>
<comment type="caution">
    <text evidence="2">The sequence shown here is derived from an EMBL/GenBank/DDBJ whole genome shotgun (WGS) entry which is preliminary data.</text>
</comment>
<proteinExistence type="predicted"/>
<feature type="compositionally biased region" description="Low complexity" evidence="1">
    <location>
        <begin position="107"/>
        <end position="120"/>
    </location>
</feature>
<dbReference type="Proteomes" id="UP001176521">
    <property type="component" value="Unassembled WGS sequence"/>
</dbReference>